<name>A0A7X3G8T5_9STRE</name>
<dbReference type="PANTHER" id="PTHR30595">
    <property type="entry name" value="GLPR-RELATED TRANSCRIPTIONAL REPRESSOR"/>
    <property type="match status" value="1"/>
</dbReference>
<proteinExistence type="predicted"/>
<sequence length="165" mass="19111">MLHVNKGRTWDRTNFWKKVWTRLPLNPILADVFSRMNLMERRGSGLRKILDSYMGFESYSEKLLPKFQSTNSEFIVILQNLNYHSGDKVAIKSGDKVAIKSGDKKSQMAVILQFAQQQESFRTKDVEWLLGIGPSRARKLISELVVEGHLEALGKNRNRRYQLVK</sequence>
<accession>A0A7X3G8T5</accession>
<comment type="caution">
    <text evidence="1">The sequence shown here is derived from an EMBL/GenBank/DDBJ whole genome shotgun (WGS) entry which is preliminary data.</text>
</comment>
<dbReference type="InterPro" id="IPR038475">
    <property type="entry name" value="RecG_C_sf"/>
</dbReference>
<dbReference type="Proteomes" id="UP000461595">
    <property type="component" value="Unassembled WGS sequence"/>
</dbReference>
<evidence type="ECO:0000313" key="2">
    <source>
        <dbReference type="Proteomes" id="UP000461595"/>
    </source>
</evidence>
<dbReference type="RefSeq" id="WP_160332909.1">
    <property type="nucleotide sequence ID" value="NZ_WSRS01000043.1"/>
</dbReference>
<protein>
    <recommendedName>
        <fullName evidence="3">ATP-dependent DNA helicase RecG C-terminal domain-containing protein</fullName>
    </recommendedName>
</protein>
<dbReference type="Pfam" id="PF13749">
    <property type="entry name" value="HATPase_c_4"/>
    <property type="match status" value="1"/>
</dbReference>
<dbReference type="Gene3D" id="1.10.10.10">
    <property type="entry name" value="Winged helix-like DNA-binding domain superfamily/Winged helix DNA-binding domain"/>
    <property type="match status" value="1"/>
</dbReference>
<dbReference type="OrthoDB" id="9807907at2"/>
<dbReference type="Gene3D" id="3.30.565.60">
    <property type="match status" value="1"/>
</dbReference>
<dbReference type="InterPro" id="IPR036388">
    <property type="entry name" value="WH-like_DNA-bd_sf"/>
</dbReference>
<reference evidence="1 2" key="1">
    <citation type="submission" date="2019-12" db="EMBL/GenBank/DDBJ databases">
        <title>Microbes associate with the intestines of laboratory mice.</title>
        <authorList>
            <person name="Navarre W."/>
            <person name="Wong E."/>
        </authorList>
    </citation>
    <scope>NUCLEOTIDE SEQUENCE [LARGE SCALE GENOMIC DNA]</scope>
    <source>
        <strain evidence="1 2">NM51_B2-22</strain>
    </source>
</reference>
<dbReference type="PANTHER" id="PTHR30595:SF6">
    <property type="entry name" value="SCHLAFEN ALBA-2 DOMAIN-CONTAINING PROTEIN"/>
    <property type="match status" value="1"/>
</dbReference>
<dbReference type="AlphaFoldDB" id="A0A7X3G8T5"/>
<organism evidence="1 2">
    <name type="scientific">Streptococcus danieliae</name>
    <dbReference type="NCBI Taxonomy" id="747656"/>
    <lineage>
        <taxon>Bacteria</taxon>
        <taxon>Bacillati</taxon>
        <taxon>Bacillota</taxon>
        <taxon>Bacilli</taxon>
        <taxon>Lactobacillales</taxon>
        <taxon>Streptococcaceae</taxon>
        <taxon>Streptococcus</taxon>
    </lineage>
</organism>
<evidence type="ECO:0008006" key="3">
    <source>
        <dbReference type="Google" id="ProtNLM"/>
    </source>
</evidence>
<dbReference type="EMBL" id="WSRS01000043">
    <property type="protein sequence ID" value="MVX59120.1"/>
    <property type="molecule type" value="Genomic_DNA"/>
</dbReference>
<evidence type="ECO:0000313" key="1">
    <source>
        <dbReference type="EMBL" id="MVX59120.1"/>
    </source>
</evidence>
<gene>
    <name evidence="1" type="ORF">E5983_05600</name>
</gene>